<dbReference type="EMBL" id="AGBF01000022">
    <property type="protein sequence ID" value="EGX59931.1"/>
    <property type="molecule type" value="Genomic_DNA"/>
</dbReference>
<sequence>MEKTDMSKRNNQAAKTAARERLRIEREREAKRAKVKRQVVVACSLVAVLAAAGGIGYAVVQANKPSQWEAVKSDKIVAPANTSGKDGLTVLVGKDSAKKTLKMYEDPRCPVCAAFEQAVGTTVEKDLAAGKYKVQYIGGTFIDGDSLGSGKIGSGGEGSKSAMSAMGAALNVSPDAFMKYKTALYSTKFHPEESQDKFKDDAYLIKVADTVPELKGNATFRNALKKGTYDAWALAMSKTFDTNKDGVTGTPSFVMDGKILKTAQGSQPMTVPDFNQVVGAALKG</sequence>
<gene>
    <name evidence="4" type="ORF">SZN_10338</name>
</gene>
<dbReference type="Pfam" id="PF13462">
    <property type="entry name" value="Thioredoxin_4"/>
    <property type="match status" value="1"/>
</dbReference>
<reference evidence="4 5" key="1">
    <citation type="submission" date="2011-08" db="EMBL/GenBank/DDBJ databases">
        <authorList>
            <person name="Lin Y."/>
            <person name="Hao X."/>
            <person name="Johnstone L."/>
            <person name="Miller S.J."/>
            <person name="Wei G."/>
            <person name="Rensing C."/>
        </authorList>
    </citation>
    <scope>NUCLEOTIDE SEQUENCE [LARGE SCALE GENOMIC DNA]</scope>
    <source>
        <strain evidence="4 5">K42</strain>
    </source>
</reference>
<dbReference type="SUPFAM" id="SSF52833">
    <property type="entry name" value="Thioredoxin-like"/>
    <property type="match status" value="1"/>
</dbReference>
<dbReference type="InterPro" id="IPR012336">
    <property type="entry name" value="Thioredoxin-like_fold"/>
</dbReference>
<keyword evidence="2" id="KW-0812">Transmembrane</keyword>
<dbReference type="PATRIC" id="fig|700597.3.peg.2014"/>
<organism evidence="4 5">
    <name type="scientific">Streptomyces zinciresistens K42</name>
    <dbReference type="NCBI Taxonomy" id="700597"/>
    <lineage>
        <taxon>Bacteria</taxon>
        <taxon>Bacillati</taxon>
        <taxon>Actinomycetota</taxon>
        <taxon>Actinomycetes</taxon>
        <taxon>Kitasatosporales</taxon>
        <taxon>Streptomycetaceae</taxon>
        <taxon>Streptomyces</taxon>
    </lineage>
</organism>
<dbReference type="Proteomes" id="UP000004217">
    <property type="component" value="Unassembled WGS sequence"/>
</dbReference>
<comment type="caution">
    <text evidence="4">The sequence shown here is derived from an EMBL/GenBank/DDBJ whole genome shotgun (WGS) entry which is preliminary data.</text>
</comment>
<proteinExistence type="predicted"/>
<name>G2G997_9ACTN</name>
<dbReference type="AlphaFoldDB" id="G2G997"/>
<evidence type="ECO:0000313" key="5">
    <source>
        <dbReference type="Proteomes" id="UP000004217"/>
    </source>
</evidence>
<feature type="domain" description="Thioredoxin-like fold" evidence="3">
    <location>
        <begin position="89"/>
        <end position="265"/>
    </location>
</feature>
<dbReference type="InterPro" id="IPR036249">
    <property type="entry name" value="Thioredoxin-like_sf"/>
</dbReference>
<dbReference type="CDD" id="cd02972">
    <property type="entry name" value="DsbA_family"/>
    <property type="match status" value="1"/>
</dbReference>
<keyword evidence="2" id="KW-1133">Transmembrane helix</keyword>
<feature type="region of interest" description="Disordered" evidence="1">
    <location>
        <begin position="1"/>
        <end position="21"/>
    </location>
</feature>
<feature type="transmembrane region" description="Helical" evidence="2">
    <location>
        <begin position="39"/>
        <end position="60"/>
    </location>
</feature>
<evidence type="ECO:0000256" key="1">
    <source>
        <dbReference type="SAM" id="MobiDB-lite"/>
    </source>
</evidence>
<evidence type="ECO:0000256" key="2">
    <source>
        <dbReference type="SAM" id="Phobius"/>
    </source>
</evidence>
<protein>
    <recommendedName>
        <fullName evidence="3">Thioredoxin-like fold domain-containing protein</fullName>
    </recommendedName>
</protein>
<keyword evidence="5" id="KW-1185">Reference proteome</keyword>
<evidence type="ECO:0000259" key="3">
    <source>
        <dbReference type="Pfam" id="PF13462"/>
    </source>
</evidence>
<dbReference type="Gene3D" id="3.40.30.10">
    <property type="entry name" value="Glutaredoxin"/>
    <property type="match status" value="1"/>
</dbReference>
<accession>G2G997</accession>
<evidence type="ECO:0000313" key="4">
    <source>
        <dbReference type="EMBL" id="EGX59931.1"/>
    </source>
</evidence>
<keyword evidence="2" id="KW-0472">Membrane</keyword>